<gene>
    <name evidence="1" type="ORF">AQUSIP_17210</name>
</gene>
<name>A0A5E4PHC3_9COXI</name>
<dbReference type="EMBL" id="LR699119">
    <property type="protein sequence ID" value="VVC76409.1"/>
    <property type="molecule type" value="Genomic_DNA"/>
</dbReference>
<keyword evidence="2" id="KW-1185">Reference proteome</keyword>
<evidence type="ECO:0000313" key="2">
    <source>
        <dbReference type="Proteomes" id="UP000324194"/>
    </source>
</evidence>
<protein>
    <recommendedName>
        <fullName evidence="3">DUF2971 domain-containing protein</fullName>
    </recommendedName>
</protein>
<organism evidence="1 2">
    <name type="scientific">Aquicella siphonis</name>
    <dbReference type="NCBI Taxonomy" id="254247"/>
    <lineage>
        <taxon>Bacteria</taxon>
        <taxon>Pseudomonadati</taxon>
        <taxon>Pseudomonadota</taxon>
        <taxon>Gammaproteobacteria</taxon>
        <taxon>Legionellales</taxon>
        <taxon>Coxiellaceae</taxon>
        <taxon>Aquicella</taxon>
    </lineage>
</organism>
<evidence type="ECO:0000313" key="1">
    <source>
        <dbReference type="EMBL" id="VVC76409.1"/>
    </source>
</evidence>
<proteinExistence type="predicted"/>
<evidence type="ECO:0008006" key="3">
    <source>
        <dbReference type="Google" id="ProtNLM"/>
    </source>
</evidence>
<dbReference type="Pfam" id="PF11185">
    <property type="entry name" value="DUF2971"/>
    <property type="match status" value="1"/>
</dbReference>
<sequence length="333" mass="39293">MSNILKFYKYQSLSDDKHFTYLQNYLDQKVWLTPLGKFNDPFEGRCSLVRYSLQFVLDNPDIFNRLLKEYRLNVMPELTEEDFKSFLNSNELRDYHSNNHVQISHFDRHGALSLTRKNNNIPMWAYYADNHKGYCVEFELDFNHLRKTTIIEPKELDGFIKNIHQGSQILSSKLRDYPQAFVFAKVRYSKEIPSISYDHSAKLTNEYEQLEYFVKNSVCVKSIEWEHEDEFRLIVNGNSEDGGLLPLEWFAPFLKVTGIIMGAQMDDDKRKHVHNLCLDKDIRIYNAICSNSHYAIVIEPCLNMNRDIYHAIELGIGYQYPKSNFECNFQIDS</sequence>
<dbReference type="AlphaFoldDB" id="A0A5E4PHC3"/>
<accession>A0A5E4PHC3</accession>
<dbReference type="InterPro" id="IPR021352">
    <property type="entry name" value="DUF2971"/>
</dbReference>
<reference evidence="1 2" key="1">
    <citation type="submission" date="2019-08" db="EMBL/GenBank/DDBJ databases">
        <authorList>
            <person name="Guy L."/>
        </authorList>
    </citation>
    <scope>NUCLEOTIDE SEQUENCE [LARGE SCALE GENOMIC DNA]</scope>
    <source>
        <strain evidence="1 2">SGT-108</strain>
    </source>
</reference>
<dbReference type="Proteomes" id="UP000324194">
    <property type="component" value="Chromosome 1"/>
</dbReference>
<dbReference type="KEGG" id="asip:AQUSIP_17210"/>